<dbReference type="EMBL" id="MHNF01000008">
    <property type="protein sequence ID" value="OGZ41796.1"/>
    <property type="molecule type" value="Genomic_DNA"/>
</dbReference>
<dbReference type="InterPro" id="IPR025857">
    <property type="entry name" value="MacB_PCD"/>
</dbReference>
<dbReference type="Pfam" id="PF12704">
    <property type="entry name" value="MacB_PCD"/>
    <property type="match status" value="1"/>
</dbReference>
<evidence type="ECO:0000313" key="11">
    <source>
        <dbReference type="Proteomes" id="UP000177126"/>
    </source>
</evidence>
<evidence type="ECO:0000256" key="2">
    <source>
        <dbReference type="ARBA" id="ARBA00022475"/>
    </source>
</evidence>
<evidence type="ECO:0000256" key="5">
    <source>
        <dbReference type="ARBA" id="ARBA00023136"/>
    </source>
</evidence>
<dbReference type="Pfam" id="PF02687">
    <property type="entry name" value="FtsX"/>
    <property type="match status" value="1"/>
</dbReference>
<dbReference type="InterPro" id="IPR050250">
    <property type="entry name" value="Macrolide_Exporter_MacB"/>
</dbReference>
<evidence type="ECO:0000256" key="1">
    <source>
        <dbReference type="ARBA" id="ARBA00004651"/>
    </source>
</evidence>
<evidence type="ECO:0000256" key="4">
    <source>
        <dbReference type="ARBA" id="ARBA00022989"/>
    </source>
</evidence>
<gene>
    <name evidence="10" type="ORF">A3B04_01830</name>
</gene>
<feature type="transmembrane region" description="Helical" evidence="7">
    <location>
        <begin position="373"/>
        <end position="395"/>
    </location>
</feature>
<evidence type="ECO:0000259" key="8">
    <source>
        <dbReference type="Pfam" id="PF02687"/>
    </source>
</evidence>
<dbReference type="InterPro" id="IPR003838">
    <property type="entry name" value="ABC3_permease_C"/>
</dbReference>
<comment type="subcellular location">
    <subcellularLocation>
        <location evidence="1">Cell membrane</location>
        <topology evidence="1">Multi-pass membrane protein</topology>
    </subcellularLocation>
</comment>
<protein>
    <recommendedName>
        <fullName evidence="12">Multidrug ABC transporter substrate-binding protein</fullName>
    </recommendedName>
</protein>
<dbReference type="GO" id="GO:0022857">
    <property type="term" value="F:transmembrane transporter activity"/>
    <property type="evidence" value="ECO:0007669"/>
    <property type="project" value="TreeGrafter"/>
</dbReference>
<keyword evidence="5 7" id="KW-0472">Membrane</keyword>
<dbReference type="AlphaFoldDB" id="A0A1G2FUN8"/>
<evidence type="ECO:0000256" key="3">
    <source>
        <dbReference type="ARBA" id="ARBA00022692"/>
    </source>
</evidence>
<name>A0A1G2FUN8_9BACT</name>
<evidence type="ECO:0000256" key="7">
    <source>
        <dbReference type="SAM" id="Phobius"/>
    </source>
</evidence>
<proteinExistence type="inferred from homology"/>
<organism evidence="10 11">
    <name type="scientific">Candidatus Portnoybacteria bacterium RIFCSPLOWO2_02_FULL_39_11</name>
    <dbReference type="NCBI Taxonomy" id="1802001"/>
    <lineage>
        <taxon>Bacteria</taxon>
        <taxon>Candidatus Portnoyibacteriota</taxon>
    </lineage>
</organism>
<keyword evidence="2" id="KW-1003">Cell membrane</keyword>
<evidence type="ECO:0000313" key="10">
    <source>
        <dbReference type="EMBL" id="OGZ41796.1"/>
    </source>
</evidence>
<evidence type="ECO:0008006" key="12">
    <source>
        <dbReference type="Google" id="ProtNLM"/>
    </source>
</evidence>
<dbReference type="PANTHER" id="PTHR30572:SF4">
    <property type="entry name" value="ABC TRANSPORTER PERMEASE YTRF"/>
    <property type="match status" value="1"/>
</dbReference>
<comment type="similarity">
    <text evidence="6">Belongs to the ABC-4 integral membrane protein family.</text>
</comment>
<reference evidence="10 11" key="1">
    <citation type="journal article" date="2016" name="Nat. Commun.">
        <title>Thousands of microbial genomes shed light on interconnected biogeochemical processes in an aquifer system.</title>
        <authorList>
            <person name="Anantharaman K."/>
            <person name="Brown C.T."/>
            <person name="Hug L.A."/>
            <person name="Sharon I."/>
            <person name="Castelle C.J."/>
            <person name="Probst A.J."/>
            <person name="Thomas B.C."/>
            <person name="Singh A."/>
            <person name="Wilkins M.J."/>
            <person name="Karaoz U."/>
            <person name="Brodie E.L."/>
            <person name="Williams K.H."/>
            <person name="Hubbard S.S."/>
            <person name="Banfield J.F."/>
        </authorList>
    </citation>
    <scope>NUCLEOTIDE SEQUENCE [LARGE SCALE GENOMIC DNA]</scope>
</reference>
<feature type="transmembrane region" description="Helical" evidence="7">
    <location>
        <begin position="328"/>
        <end position="361"/>
    </location>
</feature>
<feature type="transmembrane region" description="Helical" evidence="7">
    <location>
        <begin position="280"/>
        <end position="307"/>
    </location>
</feature>
<dbReference type="PANTHER" id="PTHR30572">
    <property type="entry name" value="MEMBRANE COMPONENT OF TRANSPORTER-RELATED"/>
    <property type="match status" value="1"/>
</dbReference>
<evidence type="ECO:0000259" key="9">
    <source>
        <dbReference type="Pfam" id="PF12704"/>
    </source>
</evidence>
<accession>A0A1G2FUN8</accession>
<comment type="caution">
    <text evidence="10">The sequence shown here is derived from an EMBL/GenBank/DDBJ whole genome shotgun (WGS) entry which is preliminary data.</text>
</comment>
<dbReference type="GO" id="GO:0005886">
    <property type="term" value="C:plasma membrane"/>
    <property type="evidence" value="ECO:0007669"/>
    <property type="project" value="UniProtKB-SubCell"/>
</dbReference>
<evidence type="ECO:0000256" key="6">
    <source>
        <dbReference type="ARBA" id="ARBA00038076"/>
    </source>
</evidence>
<feature type="transmembrane region" description="Helical" evidence="7">
    <location>
        <begin position="21"/>
        <end position="42"/>
    </location>
</feature>
<keyword evidence="3 7" id="KW-0812">Transmembrane</keyword>
<keyword evidence="4 7" id="KW-1133">Transmembrane helix</keyword>
<sequence>MTLNYSLKTAIAGLKTNKSRSALTILGIVIGITAIMMVMSLGQGAQDLILGQIQSIGSKVVAVVPGRQPKGMMDALATFTDSLKNKDLEALSSKANAPYATKIMPLVFGSELAIFENQSYRPTVFGVTDFFAKIYDVYPEQGRNFTEEEVQSFGDVTIIGSKVKEELFGNSDAMNQKIKIKGRNFRVIGVLAKKGQSSFINFDTVVIIPYTTAQQYIFGIKYFNRLVVEVDSEANIEKTVSDVKRTLRDSHNITDPDKDDFFIETQADAIKTVGTITNVLTLFLAAVAAISLVVGGVGIMNIMLVSVTERTREIGLRKSLGATRQNILTQFLLEAVALTATGGIIGIALGSFLSFLISFVLSNILSVNWQFTFPFSAALLGIAVSAVIGLIFGIYPARQAAKKSPMEALRYE</sequence>
<feature type="domain" description="ABC3 transporter permease C-terminal" evidence="8">
    <location>
        <begin position="286"/>
        <end position="405"/>
    </location>
</feature>
<dbReference type="Proteomes" id="UP000177126">
    <property type="component" value="Unassembled WGS sequence"/>
</dbReference>
<feature type="domain" description="MacB-like periplasmic core" evidence="9">
    <location>
        <begin position="21"/>
        <end position="245"/>
    </location>
</feature>